<accession>W9S3J6</accession>
<keyword evidence="3" id="KW-1185">Reference proteome</keyword>
<dbReference type="EMBL" id="KE344931">
    <property type="protein sequence ID" value="EXB87086.1"/>
    <property type="molecule type" value="Genomic_DNA"/>
</dbReference>
<sequence>MKTRLRSGSRRRAVERESFTGRESSLNQKTHSHRRFSSQFSGEKRGKEYGFTQSFWKEIRQGFWEEIDPEKLLRRNGRDLVENHL</sequence>
<evidence type="ECO:0000313" key="3">
    <source>
        <dbReference type="Proteomes" id="UP000030645"/>
    </source>
</evidence>
<name>W9S3J6_9ROSA</name>
<evidence type="ECO:0000256" key="1">
    <source>
        <dbReference type="SAM" id="MobiDB-lite"/>
    </source>
</evidence>
<reference evidence="3" key="1">
    <citation type="submission" date="2013-01" db="EMBL/GenBank/DDBJ databases">
        <title>Draft Genome Sequence of a Mulberry Tree, Morus notabilis C.K. Schneid.</title>
        <authorList>
            <person name="He N."/>
            <person name="Zhao S."/>
        </authorList>
    </citation>
    <scope>NUCLEOTIDE SEQUENCE</scope>
</reference>
<dbReference type="AlphaFoldDB" id="W9S3J6"/>
<proteinExistence type="predicted"/>
<protein>
    <submittedName>
        <fullName evidence="2">Uncharacterized protein</fullName>
    </submittedName>
</protein>
<feature type="compositionally biased region" description="Basic residues" evidence="1">
    <location>
        <begin position="1"/>
        <end position="11"/>
    </location>
</feature>
<organism evidence="2 3">
    <name type="scientific">Morus notabilis</name>
    <dbReference type="NCBI Taxonomy" id="981085"/>
    <lineage>
        <taxon>Eukaryota</taxon>
        <taxon>Viridiplantae</taxon>
        <taxon>Streptophyta</taxon>
        <taxon>Embryophyta</taxon>
        <taxon>Tracheophyta</taxon>
        <taxon>Spermatophyta</taxon>
        <taxon>Magnoliopsida</taxon>
        <taxon>eudicotyledons</taxon>
        <taxon>Gunneridae</taxon>
        <taxon>Pentapetalae</taxon>
        <taxon>rosids</taxon>
        <taxon>fabids</taxon>
        <taxon>Rosales</taxon>
        <taxon>Moraceae</taxon>
        <taxon>Moreae</taxon>
        <taxon>Morus</taxon>
    </lineage>
</organism>
<dbReference type="Proteomes" id="UP000030645">
    <property type="component" value="Unassembled WGS sequence"/>
</dbReference>
<feature type="region of interest" description="Disordered" evidence="1">
    <location>
        <begin position="1"/>
        <end position="43"/>
    </location>
</feature>
<gene>
    <name evidence="2" type="ORF">L484_010065</name>
</gene>
<evidence type="ECO:0000313" key="2">
    <source>
        <dbReference type="EMBL" id="EXB87086.1"/>
    </source>
</evidence>